<feature type="transmembrane region" description="Helical" evidence="6">
    <location>
        <begin position="141"/>
        <end position="160"/>
    </location>
</feature>
<evidence type="ECO:0000313" key="9">
    <source>
        <dbReference type="Proteomes" id="UP000500953"/>
    </source>
</evidence>
<evidence type="ECO:0000256" key="5">
    <source>
        <dbReference type="ARBA" id="ARBA00023136"/>
    </source>
</evidence>
<dbReference type="Pfam" id="PF03176">
    <property type="entry name" value="MMPL"/>
    <property type="match status" value="1"/>
</dbReference>
<evidence type="ECO:0000256" key="4">
    <source>
        <dbReference type="ARBA" id="ARBA00022989"/>
    </source>
</evidence>
<evidence type="ECO:0000256" key="2">
    <source>
        <dbReference type="ARBA" id="ARBA00022475"/>
    </source>
</evidence>
<dbReference type="EMBL" id="CP046173">
    <property type="protein sequence ID" value="QIS18272.1"/>
    <property type="molecule type" value="Genomic_DNA"/>
</dbReference>
<feature type="domain" description="Membrane transport protein MMPL" evidence="7">
    <location>
        <begin position="51"/>
        <end position="183"/>
    </location>
</feature>
<dbReference type="InterPro" id="IPR004869">
    <property type="entry name" value="MMPL_dom"/>
</dbReference>
<evidence type="ECO:0000313" key="8">
    <source>
        <dbReference type="EMBL" id="QIS18272.1"/>
    </source>
</evidence>
<keyword evidence="2" id="KW-1003">Cell membrane</keyword>
<dbReference type="AlphaFoldDB" id="A0A6G9YYI8"/>
<evidence type="ECO:0000256" key="6">
    <source>
        <dbReference type="SAM" id="Phobius"/>
    </source>
</evidence>
<proteinExistence type="predicted"/>
<reference evidence="8 9" key="1">
    <citation type="journal article" date="2019" name="ACS Chem. Biol.">
        <title>Identification and Mobilization of a Cryptic Antibiotic Biosynthesis Gene Locus from a Human-Pathogenic Nocardia Isolate.</title>
        <authorList>
            <person name="Herisse M."/>
            <person name="Ishida K."/>
            <person name="Porter J.L."/>
            <person name="Howden B."/>
            <person name="Hertweck C."/>
            <person name="Stinear T.P."/>
            <person name="Pidot S.J."/>
        </authorList>
    </citation>
    <scope>NUCLEOTIDE SEQUENCE [LARGE SCALE GENOMIC DNA]</scope>
    <source>
        <strain evidence="8 9">AUSMDU00012715</strain>
    </source>
</reference>
<evidence type="ECO:0000256" key="3">
    <source>
        <dbReference type="ARBA" id="ARBA00022692"/>
    </source>
</evidence>
<dbReference type="InterPro" id="IPR050545">
    <property type="entry name" value="Mycobact_MmpL"/>
</dbReference>
<dbReference type="Proteomes" id="UP000500953">
    <property type="component" value="Chromosome"/>
</dbReference>
<sequence length="191" mass="20149">MGHDRICRSHSRSCSLFAEIPRERKVGGLNAVARLVIARPRSILVARAAGAHVVDVLRRNRAVSGVRAYWTSRPDLAAALRSRDGDSALVLATVTGSDSEVIDTAGELSEQLRRSSSGVDIQVGGWAGTWNDIHRQAIRDLIISDAVAVPVTALLLLLILGSAVAAALPVLIGLFSIAVTVGVLGCAPIYQ</sequence>
<organism evidence="8 9">
    <name type="scientific">Nocardia terpenica</name>
    <dbReference type="NCBI Taxonomy" id="455432"/>
    <lineage>
        <taxon>Bacteria</taxon>
        <taxon>Bacillati</taxon>
        <taxon>Actinomycetota</taxon>
        <taxon>Actinomycetes</taxon>
        <taxon>Mycobacteriales</taxon>
        <taxon>Nocardiaceae</taxon>
        <taxon>Nocardia</taxon>
    </lineage>
</organism>
<evidence type="ECO:0000256" key="1">
    <source>
        <dbReference type="ARBA" id="ARBA00004651"/>
    </source>
</evidence>
<keyword evidence="3 6" id="KW-0812">Transmembrane</keyword>
<protein>
    <submittedName>
        <fullName evidence="8">MMPL family transporter</fullName>
    </submittedName>
</protein>
<feature type="transmembrane region" description="Helical" evidence="6">
    <location>
        <begin position="166"/>
        <end position="190"/>
    </location>
</feature>
<evidence type="ECO:0000259" key="7">
    <source>
        <dbReference type="Pfam" id="PF03176"/>
    </source>
</evidence>
<dbReference type="GO" id="GO:0005886">
    <property type="term" value="C:plasma membrane"/>
    <property type="evidence" value="ECO:0007669"/>
    <property type="project" value="UniProtKB-SubCell"/>
</dbReference>
<comment type="subcellular location">
    <subcellularLocation>
        <location evidence="1">Cell membrane</location>
        <topology evidence="1">Multi-pass membrane protein</topology>
    </subcellularLocation>
</comment>
<keyword evidence="5 6" id="KW-0472">Membrane</keyword>
<dbReference type="PANTHER" id="PTHR33406">
    <property type="entry name" value="MEMBRANE PROTEIN MJ1562-RELATED"/>
    <property type="match status" value="1"/>
</dbReference>
<keyword evidence="4 6" id="KW-1133">Transmembrane helix</keyword>
<dbReference type="SUPFAM" id="SSF82866">
    <property type="entry name" value="Multidrug efflux transporter AcrB transmembrane domain"/>
    <property type="match status" value="1"/>
</dbReference>
<accession>A0A6G9YYI8</accession>
<dbReference type="Gene3D" id="1.20.1640.10">
    <property type="entry name" value="Multidrug efflux transporter AcrB transmembrane domain"/>
    <property type="match status" value="1"/>
</dbReference>
<name>A0A6G9YYI8_9NOCA</name>
<dbReference type="PANTHER" id="PTHR33406:SF13">
    <property type="entry name" value="MEMBRANE PROTEIN YDFJ"/>
    <property type="match status" value="1"/>
</dbReference>
<gene>
    <name evidence="8" type="ORF">F6W96_08250</name>
</gene>